<evidence type="ECO:0000259" key="3">
    <source>
        <dbReference type="Pfam" id="PF05569"/>
    </source>
</evidence>
<evidence type="ECO:0000313" key="4">
    <source>
        <dbReference type="EMBL" id="MBL0735902.1"/>
    </source>
</evidence>
<protein>
    <submittedName>
        <fullName evidence="4">Energy transducer TonB</fullName>
    </submittedName>
</protein>
<dbReference type="InterPro" id="IPR008756">
    <property type="entry name" value="Peptidase_M56"/>
</dbReference>
<dbReference type="SUPFAM" id="SSF74653">
    <property type="entry name" value="TolA/TonB C-terminal domain"/>
    <property type="match status" value="1"/>
</dbReference>
<keyword evidence="1" id="KW-0472">Membrane</keyword>
<feature type="transmembrane region" description="Helical" evidence="1">
    <location>
        <begin position="7"/>
        <end position="30"/>
    </location>
</feature>
<dbReference type="Gene3D" id="3.30.1150.10">
    <property type="match status" value="1"/>
</dbReference>
<name>A0ABS1K9R9_9FLAO</name>
<dbReference type="Proteomes" id="UP000603728">
    <property type="component" value="Unassembled WGS sequence"/>
</dbReference>
<dbReference type="Pfam" id="PF03544">
    <property type="entry name" value="TonB_C"/>
    <property type="match status" value="1"/>
</dbReference>
<evidence type="ECO:0000259" key="2">
    <source>
        <dbReference type="Pfam" id="PF03544"/>
    </source>
</evidence>
<gene>
    <name evidence="4" type="ORF">JI750_03320</name>
</gene>
<feature type="domain" description="Peptidase M56" evidence="3">
    <location>
        <begin position="115"/>
        <end position="227"/>
    </location>
</feature>
<dbReference type="InterPro" id="IPR051045">
    <property type="entry name" value="TonB-dependent_transducer"/>
</dbReference>
<reference evidence="4 5" key="1">
    <citation type="submission" date="2021-01" db="EMBL/GenBank/DDBJ databases">
        <title>Genome seq and assembly of Flavobacterium sp. GN10.</title>
        <authorList>
            <person name="Chhetri G."/>
        </authorList>
    </citation>
    <scope>NUCLEOTIDE SEQUENCE [LARGE SCALE GENOMIC DNA]</scope>
    <source>
        <strain evidence="4 5">GN10</strain>
    </source>
</reference>
<sequence length="377" mass="43044">MFRFNRAYLLGSLIFSLVIPLQLFSIASFFQSKIKTIQLDEIMIVSNKSILNEVSYNEIIYFFLGAIYVLIAAILLIRFAVNVSSFFLKMKKNSVEFIDDQKLVLMKESILPHSFWNAIFISKEDFKDGKIPSELIAHEKAHLQQKHTLDILFVEVLQIVFWFNPMFVLFEKAIKLNHEFLADEAVNKQFDEVKSYQNLLLQFASSKHTVALASNINYQITKKRLIMMTKKESVAKAVFKVLAVVAVCIVLLFAFSSEAVARDVNFINNKVYKAGDSEIKQPEFPGGMLEFYKFVGQRFKISAEFSKNNINTKIYMQFMVEKDGSLSEITIVKDAGYGLGEEATRVLKLSPNWIPGSENGKPVRVLYSLPITIQSAE</sequence>
<dbReference type="EMBL" id="JAERSF010000001">
    <property type="protein sequence ID" value="MBL0735902.1"/>
    <property type="molecule type" value="Genomic_DNA"/>
</dbReference>
<dbReference type="Pfam" id="PF05569">
    <property type="entry name" value="Peptidase_M56"/>
    <property type="match status" value="1"/>
</dbReference>
<feature type="transmembrane region" description="Helical" evidence="1">
    <location>
        <begin position="59"/>
        <end position="81"/>
    </location>
</feature>
<keyword evidence="1" id="KW-1133">Transmembrane helix</keyword>
<feature type="domain" description="TonB C-terminal" evidence="2">
    <location>
        <begin position="307"/>
        <end position="371"/>
    </location>
</feature>
<dbReference type="CDD" id="cd07341">
    <property type="entry name" value="M56_BlaR1_MecR1_like"/>
    <property type="match status" value="1"/>
</dbReference>
<dbReference type="PANTHER" id="PTHR33446:SF2">
    <property type="entry name" value="PROTEIN TONB"/>
    <property type="match status" value="1"/>
</dbReference>
<comment type="caution">
    <text evidence="4">The sequence shown here is derived from an EMBL/GenBank/DDBJ whole genome shotgun (WGS) entry which is preliminary data.</text>
</comment>
<dbReference type="InterPro" id="IPR037682">
    <property type="entry name" value="TonB_C"/>
</dbReference>
<accession>A0ABS1K9R9</accession>
<dbReference type="PANTHER" id="PTHR33446">
    <property type="entry name" value="PROTEIN TONB-RELATED"/>
    <property type="match status" value="1"/>
</dbReference>
<evidence type="ECO:0000256" key="1">
    <source>
        <dbReference type="SAM" id="Phobius"/>
    </source>
</evidence>
<evidence type="ECO:0000313" key="5">
    <source>
        <dbReference type="Proteomes" id="UP000603728"/>
    </source>
</evidence>
<keyword evidence="1" id="KW-0812">Transmembrane</keyword>
<proteinExistence type="predicted"/>
<feature type="transmembrane region" description="Helical" evidence="1">
    <location>
        <begin position="237"/>
        <end position="255"/>
    </location>
</feature>
<organism evidence="4 5">
    <name type="scientific">Flavobacterium tagetis</name>
    <dbReference type="NCBI Taxonomy" id="2801336"/>
    <lineage>
        <taxon>Bacteria</taxon>
        <taxon>Pseudomonadati</taxon>
        <taxon>Bacteroidota</taxon>
        <taxon>Flavobacteriia</taxon>
        <taxon>Flavobacteriales</taxon>
        <taxon>Flavobacteriaceae</taxon>
        <taxon>Flavobacterium</taxon>
    </lineage>
</organism>
<keyword evidence="5" id="KW-1185">Reference proteome</keyword>